<dbReference type="InterPro" id="IPR005162">
    <property type="entry name" value="Retrotrans_gag_dom"/>
</dbReference>
<reference evidence="3" key="1">
    <citation type="journal article" date="2022" name="Int. J. Mol. Sci.">
        <title>Draft Genome of Tanacetum Coccineum: Genomic Comparison of Closely Related Tanacetum-Family Plants.</title>
        <authorList>
            <person name="Yamashiro T."/>
            <person name="Shiraishi A."/>
            <person name="Nakayama K."/>
            <person name="Satake H."/>
        </authorList>
    </citation>
    <scope>NUCLEOTIDE SEQUENCE</scope>
</reference>
<sequence>MHQEKVQHEKLKAVKAHLNFEEILQYSESGELSRRRDVRKRLETKDVRGIPGSPEPRRNRTRSPRRKDPKRETVFRRLEKGIFHRLGDKVKSMSAYSGNLKRQSYHSSCGDIESYYQSSRSQRMEPAPKKHHDRKAHSRKEGRMLESEDSAGGIESLSLRSKGRVWKMRTYPNHGVWFDDLPPESIDSYNDMKEAFLANYLQQKKCIKDPIEIHHIKQMDGESIKDFVQRFEVESRDVKGAPEITTAFLRGEVAAGNKEWKKTLPPWKQQDAGHR</sequence>
<dbReference type="GO" id="GO:0003964">
    <property type="term" value="F:RNA-directed DNA polymerase activity"/>
    <property type="evidence" value="ECO:0007669"/>
    <property type="project" value="UniProtKB-KW"/>
</dbReference>
<dbReference type="Proteomes" id="UP001151760">
    <property type="component" value="Unassembled WGS sequence"/>
</dbReference>
<keyword evidence="3" id="KW-0695">RNA-directed DNA polymerase</keyword>
<comment type="caution">
    <text evidence="3">The sequence shown here is derived from an EMBL/GenBank/DDBJ whole genome shotgun (WGS) entry which is preliminary data.</text>
</comment>
<evidence type="ECO:0000259" key="2">
    <source>
        <dbReference type="Pfam" id="PF03732"/>
    </source>
</evidence>
<evidence type="ECO:0000313" key="4">
    <source>
        <dbReference type="Proteomes" id="UP001151760"/>
    </source>
</evidence>
<protein>
    <submittedName>
        <fullName evidence="3">Reverse transcriptase domain-containing protein</fullName>
    </submittedName>
</protein>
<evidence type="ECO:0000256" key="1">
    <source>
        <dbReference type="SAM" id="MobiDB-lite"/>
    </source>
</evidence>
<gene>
    <name evidence="3" type="ORF">Tco_0702868</name>
</gene>
<keyword evidence="3" id="KW-0808">Transferase</keyword>
<feature type="compositionally biased region" description="Basic residues" evidence="1">
    <location>
        <begin position="59"/>
        <end position="68"/>
    </location>
</feature>
<dbReference type="PANTHER" id="PTHR33223">
    <property type="entry name" value="CCHC-TYPE DOMAIN-CONTAINING PROTEIN"/>
    <property type="match status" value="1"/>
</dbReference>
<evidence type="ECO:0000313" key="3">
    <source>
        <dbReference type="EMBL" id="GJS70027.1"/>
    </source>
</evidence>
<feature type="region of interest" description="Disordered" evidence="1">
    <location>
        <begin position="116"/>
        <end position="153"/>
    </location>
</feature>
<feature type="compositionally biased region" description="Basic residues" evidence="1">
    <location>
        <begin position="129"/>
        <end position="138"/>
    </location>
</feature>
<keyword evidence="3" id="KW-0548">Nucleotidyltransferase</keyword>
<keyword evidence="4" id="KW-1185">Reference proteome</keyword>
<organism evidence="3 4">
    <name type="scientific">Tanacetum coccineum</name>
    <dbReference type="NCBI Taxonomy" id="301880"/>
    <lineage>
        <taxon>Eukaryota</taxon>
        <taxon>Viridiplantae</taxon>
        <taxon>Streptophyta</taxon>
        <taxon>Embryophyta</taxon>
        <taxon>Tracheophyta</taxon>
        <taxon>Spermatophyta</taxon>
        <taxon>Magnoliopsida</taxon>
        <taxon>eudicotyledons</taxon>
        <taxon>Gunneridae</taxon>
        <taxon>Pentapetalae</taxon>
        <taxon>asterids</taxon>
        <taxon>campanulids</taxon>
        <taxon>Asterales</taxon>
        <taxon>Asteraceae</taxon>
        <taxon>Asteroideae</taxon>
        <taxon>Anthemideae</taxon>
        <taxon>Anthemidinae</taxon>
        <taxon>Tanacetum</taxon>
    </lineage>
</organism>
<feature type="domain" description="Retrotransposon gag" evidence="2">
    <location>
        <begin position="177"/>
        <end position="251"/>
    </location>
</feature>
<accession>A0ABQ4XYJ7</accession>
<feature type="region of interest" description="Disordered" evidence="1">
    <location>
        <begin position="29"/>
        <end position="73"/>
    </location>
</feature>
<feature type="compositionally biased region" description="Basic and acidic residues" evidence="1">
    <location>
        <begin position="31"/>
        <end position="48"/>
    </location>
</feature>
<proteinExistence type="predicted"/>
<reference evidence="3" key="2">
    <citation type="submission" date="2022-01" db="EMBL/GenBank/DDBJ databases">
        <authorList>
            <person name="Yamashiro T."/>
            <person name="Shiraishi A."/>
            <person name="Satake H."/>
            <person name="Nakayama K."/>
        </authorList>
    </citation>
    <scope>NUCLEOTIDE SEQUENCE</scope>
</reference>
<dbReference type="EMBL" id="BQNB010009904">
    <property type="protein sequence ID" value="GJS70027.1"/>
    <property type="molecule type" value="Genomic_DNA"/>
</dbReference>
<dbReference type="Pfam" id="PF03732">
    <property type="entry name" value="Retrotrans_gag"/>
    <property type="match status" value="1"/>
</dbReference>
<name>A0ABQ4XYJ7_9ASTR</name>
<dbReference type="PANTHER" id="PTHR33223:SF11">
    <property type="entry name" value="ELEMENT PROTEIN, PUTATIVE-RELATED"/>
    <property type="match status" value="1"/>
</dbReference>